<evidence type="ECO:0000313" key="5">
    <source>
        <dbReference type="Proteomes" id="UP000217507"/>
    </source>
</evidence>
<protein>
    <submittedName>
        <fullName evidence="4">Molybdenum-pterin binding protein homolog</fullName>
    </submittedName>
</protein>
<dbReference type="PROSITE" id="PS51866">
    <property type="entry name" value="MOP"/>
    <property type="match status" value="1"/>
</dbReference>
<dbReference type="InterPro" id="IPR004606">
    <property type="entry name" value="Mop_domain"/>
</dbReference>
<dbReference type="SUPFAM" id="SSF50331">
    <property type="entry name" value="MOP-like"/>
    <property type="match status" value="1"/>
</dbReference>
<organism evidence="4 5">
    <name type="scientific">Trichormus variabilis NIES-23</name>
    <dbReference type="NCBI Taxonomy" id="1973479"/>
    <lineage>
        <taxon>Bacteria</taxon>
        <taxon>Bacillati</taxon>
        <taxon>Cyanobacteriota</taxon>
        <taxon>Cyanophyceae</taxon>
        <taxon>Nostocales</taxon>
        <taxon>Nostocaceae</taxon>
        <taxon>Trichormus</taxon>
    </lineage>
</organism>
<dbReference type="NCBIfam" id="TIGR00638">
    <property type="entry name" value="Mop"/>
    <property type="match status" value="1"/>
</dbReference>
<gene>
    <name evidence="4" type="ORF">NIES23_35830</name>
</gene>
<dbReference type="Gene3D" id="2.40.50.100">
    <property type="match status" value="1"/>
</dbReference>
<evidence type="ECO:0000256" key="1">
    <source>
        <dbReference type="ARBA" id="ARBA00022505"/>
    </source>
</evidence>
<dbReference type="Pfam" id="PF03459">
    <property type="entry name" value="TOBE"/>
    <property type="match status" value="1"/>
</dbReference>
<evidence type="ECO:0000259" key="3">
    <source>
        <dbReference type="PROSITE" id="PS51866"/>
    </source>
</evidence>
<dbReference type="InterPro" id="IPR005116">
    <property type="entry name" value="Transp-assoc_OB_typ1"/>
</dbReference>
<dbReference type="EMBL" id="AP018216">
    <property type="protein sequence ID" value="BAY70775.1"/>
    <property type="molecule type" value="Genomic_DNA"/>
</dbReference>
<keyword evidence="1 2" id="KW-0500">Molybdenum</keyword>
<feature type="domain" description="Mop" evidence="3">
    <location>
        <begin position="81"/>
        <end position="147"/>
    </location>
</feature>
<evidence type="ECO:0000256" key="2">
    <source>
        <dbReference type="PROSITE-ProRule" id="PRU01213"/>
    </source>
</evidence>
<proteinExistence type="predicted"/>
<dbReference type="GO" id="GO:0015689">
    <property type="term" value="P:molybdate ion transport"/>
    <property type="evidence" value="ECO:0007669"/>
    <property type="project" value="InterPro"/>
</dbReference>
<name>A0A1Z4KP50_ANAVA</name>
<dbReference type="Proteomes" id="UP000217507">
    <property type="component" value="Chromosome"/>
</dbReference>
<dbReference type="AlphaFoldDB" id="A0A1Z4KP50"/>
<accession>A0A1Z4KP50</accession>
<dbReference type="InterPro" id="IPR008995">
    <property type="entry name" value="Mo/tungstate-bd_C_term_dom"/>
</dbReference>
<sequence>MPRKEQGWITFQTSEEERKILEEVCQQSQRTKTEILRELVRGLNQPAPTAKSIPTKQALKIEPEVTEISELEVISTKRPFKVSSRNILKGVIKKVVVGSVNSEVTLEIVHRVELTSIITRMSAEELELTEGAEAYAVIKSNDIVIARD</sequence>
<evidence type="ECO:0000313" key="4">
    <source>
        <dbReference type="EMBL" id="BAY70775.1"/>
    </source>
</evidence>
<reference evidence="4 5" key="1">
    <citation type="submission" date="2017-06" db="EMBL/GenBank/DDBJ databases">
        <title>Genome sequencing of cyanobaciteial culture collection at National Institute for Environmental Studies (NIES).</title>
        <authorList>
            <person name="Hirose Y."/>
            <person name="Shimura Y."/>
            <person name="Fujisawa T."/>
            <person name="Nakamura Y."/>
            <person name="Kawachi M."/>
        </authorList>
    </citation>
    <scope>NUCLEOTIDE SEQUENCE [LARGE SCALE GENOMIC DNA]</scope>
    <source>
        <strain evidence="4 5">NIES-23</strain>
    </source>
</reference>